<feature type="region of interest" description="Disordered" evidence="1">
    <location>
        <begin position="242"/>
        <end position="276"/>
    </location>
</feature>
<dbReference type="PANTHER" id="PTHR38113">
    <property type="match status" value="1"/>
</dbReference>
<dbReference type="OrthoDB" id="5288828at2759"/>
<organism evidence="3 4">
    <name type="scientific">Rhizodiscina lignyota</name>
    <dbReference type="NCBI Taxonomy" id="1504668"/>
    <lineage>
        <taxon>Eukaryota</taxon>
        <taxon>Fungi</taxon>
        <taxon>Dikarya</taxon>
        <taxon>Ascomycota</taxon>
        <taxon>Pezizomycotina</taxon>
        <taxon>Dothideomycetes</taxon>
        <taxon>Pleosporomycetidae</taxon>
        <taxon>Aulographales</taxon>
        <taxon>Rhizodiscinaceae</taxon>
        <taxon>Rhizodiscina</taxon>
    </lineage>
</organism>
<evidence type="ECO:0000313" key="3">
    <source>
        <dbReference type="EMBL" id="KAF2102418.1"/>
    </source>
</evidence>
<feature type="non-terminal residue" evidence="3">
    <location>
        <position position="1"/>
    </location>
</feature>
<feature type="non-terminal residue" evidence="3">
    <location>
        <position position="276"/>
    </location>
</feature>
<dbReference type="InterPro" id="IPR018744">
    <property type="entry name" value="DUF2293"/>
</dbReference>
<feature type="compositionally biased region" description="Acidic residues" evidence="1">
    <location>
        <begin position="242"/>
        <end position="252"/>
    </location>
</feature>
<feature type="compositionally biased region" description="Polar residues" evidence="1">
    <location>
        <begin position="253"/>
        <end position="266"/>
    </location>
</feature>
<dbReference type="AlphaFoldDB" id="A0A9P4M957"/>
<evidence type="ECO:0000256" key="1">
    <source>
        <dbReference type="SAM" id="MobiDB-lite"/>
    </source>
</evidence>
<gene>
    <name evidence="3" type="ORF">NA57DRAFT_27594</name>
</gene>
<dbReference type="Pfam" id="PF10056">
    <property type="entry name" value="DUF2293"/>
    <property type="match status" value="1"/>
</dbReference>
<evidence type="ECO:0000259" key="2">
    <source>
        <dbReference type="Pfam" id="PF10056"/>
    </source>
</evidence>
<dbReference type="PANTHER" id="PTHR38113:SF1">
    <property type="entry name" value="DUF2293 DOMAIN-CONTAINING PROTEIN"/>
    <property type="match status" value="1"/>
</dbReference>
<evidence type="ECO:0000313" key="4">
    <source>
        <dbReference type="Proteomes" id="UP000799772"/>
    </source>
</evidence>
<reference evidence="3" key="1">
    <citation type="journal article" date="2020" name="Stud. Mycol.">
        <title>101 Dothideomycetes genomes: a test case for predicting lifestyles and emergence of pathogens.</title>
        <authorList>
            <person name="Haridas S."/>
            <person name="Albert R."/>
            <person name="Binder M."/>
            <person name="Bloem J."/>
            <person name="Labutti K."/>
            <person name="Salamov A."/>
            <person name="Andreopoulos B."/>
            <person name="Baker S."/>
            <person name="Barry K."/>
            <person name="Bills G."/>
            <person name="Bluhm B."/>
            <person name="Cannon C."/>
            <person name="Castanera R."/>
            <person name="Culley D."/>
            <person name="Daum C."/>
            <person name="Ezra D."/>
            <person name="Gonzalez J."/>
            <person name="Henrissat B."/>
            <person name="Kuo A."/>
            <person name="Liang C."/>
            <person name="Lipzen A."/>
            <person name="Lutzoni F."/>
            <person name="Magnuson J."/>
            <person name="Mondo S."/>
            <person name="Nolan M."/>
            <person name="Ohm R."/>
            <person name="Pangilinan J."/>
            <person name="Park H.-J."/>
            <person name="Ramirez L."/>
            <person name="Alfaro M."/>
            <person name="Sun H."/>
            <person name="Tritt A."/>
            <person name="Yoshinaga Y."/>
            <person name="Zwiers L.-H."/>
            <person name="Turgeon B."/>
            <person name="Goodwin S."/>
            <person name="Spatafora J."/>
            <person name="Crous P."/>
            <person name="Grigoriev I."/>
        </authorList>
    </citation>
    <scope>NUCLEOTIDE SEQUENCE</scope>
    <source>
        <strain evidence="3">CBS 133067</strain>
    </source>
</reference>
<accession>A0A9P4M957</accession>
<feature type="domain" description="DUF2293" evidence="2">
    <location>
        <begin position="140"/>
        <end position="222"/>
    </location>
</feature>
<comment type="caution">
    <text evidence="3">The sequence shown here is derived from an EMBL/GenBank/DDBJ whole genome shotgun (WGS) entry which is preliminary data.</text>
</comment>
<sequence length="276" mass="31472">RTNHRKKKPLKIVFETVTQEKKTLRYIASYDKVPPAGYEFVPVGFPDLTERCKKKCQEKNLQFQTVSTEPVNKAHLDPGKVSYHIHRIGNHFPVDVVRESCVWLGYHALGGGKFSKYDLALDRSLKRHSAKGEKAQIRTAIQELFPRIPEADLENIVTHAWKEGSNRVGTANMPLTRQVQLAVCAFVRHKYTDYDNLLKSVGYKEARAIVEPHTLKQLKAWRGEDSKHGEMEEVFREFIVIDSDDESDDENEGSIQADNESHTSIEFVSHAAQGDD</sequence>
<dbReference type="EMBL" id="ML978122">
    <property type="protein sequence ID" value="KAF2102418.1"/>
    <property type="molecule type" value="Genomic_DNA"/>
</dbReference>
<dbReference type="Proteomes" id="UP000799772">
    <property type="component" value="Unassembled WGS sequence"/>
</dbReference>
<name>A0A9P4M957_9PEZI</name>
<protein>
    <recommendedName>
        <fullName evidence="2">DUF2293 domain-containing protein</fullName>
    </recommendedName>
</protein>
<proteinExistence type="predicted"/>
<keyword evidence="4" id="KW-1185">Reference proteome</keyword>